<evidence type="ECO:0000256" key="1">
    <source>
        <dbReference type="SAM" id="MobiDB-lite"/>
    </source>
</evidence>
<evidence type="ECO:0000313" key="3">
    <source>
        <dbReference type="Proteomes" id="UP000178449"/>
    </source>
</evidence>
<gene>
    <name evidence="2" type="ORF">A2527_05265</name>
</gene>
<accession>A0A1F6G912</accession>
<dbReference type="Proteomes" id="UP000178449">
    <property type="component" value="Unassembled WGS sequence"/>
</dbReference>
<comment type="caution">
    <text evidence="2">The sequence shown here is derived from an EMBL/GenBank/DDBJ whole genome shotgun (WGS) entry which is preliminary data.</text>
</comment>
<dbReference type="AlphaFoldDB" id="A0A1F6G912"/>
<name>A0A1F6G912_9PROT</name>
<organism evidence="2 3">
    <name type="scientific">Candidatus Lambdaproteobacteria bacterium RIFOXYD2_FULL_50_16</name>
    <dbReference type="NCBI Taxonomy" id="1817772"/>
    <lineage>
        <taxon>Bacteria</taxon>
        <taxon>Pseudomonadati</taxon>
        <taxon>Pseudomonadota</taxon>
        <taxon>Candidatus Lambdaproteobacteria</taxon>
    </lineage>
</organism>
<feature type="region of interest" description="Disordered" evidence="1">
    <location>
        <begin position="359"/>
        <end position="380"/>
    </location>
</feature>
<dbReference type="STRING" id="1817772.A2527_05265"/>
<evidence type="ECO:0000313" key="2">
    <source>
        <dbReference type="EMBL" id="OGG94595.1"/>
    </source>
</evidence>
<proteinExistence type="predicted"/>
<protein>
    <submittedName>
        <fullName evidence="2">Uncharacterized protein</fullName>
    </submittedName>
</protein>
<reference evidence="2 3" key="1">
    <citation type="journal article" date="2016" name="Nat. Commun.">
        <title>Thousands of microbial genomes shed light on interconnected biogeochemical processes in an aquifer system.</title>
        <authorList>
            <person name="Anantharaman K."/>
            <person name="Brown C.T."/>
            <person name="Hug L.A."/>
            <person name="Sharon I."/>
            <person name="Castelle C.J."/>
            <person name="Probst A.J."/>
            <person name="Thomas B.C."/>
            <person name="Singh A."/>
            <person name="Wilkins M.J."/>
            <person name="Karaoz U."/>
            <person name="Brodie E.L."/>
            <person name="Williams K.H."/>
            <person name="Hubbard S.S."/>
            <person name="Banfield J.F."/>
        </authorList>
    </citation>
    <scope>NUCLEOTIDE SEQUENCE [LARGE SCALE GENOMIC DNA]</scope>
</reference>
<sequence length="380" mass="42984">MLFGGVALVLMGCETRTMEEAFPSHFAGPREKEWVIYTDPQDLPNEIVRALPTDYQLINQGGYLTLLLDRTGIIERPRFRMVDFSLFQHNREFLGEIGKLKGEHRQGMGLHGFPHVYASAPKLEPESVLRLEGMLFWRRFYLAYQRVGGPNPDPLAAAFVGRWQGNLLDPQMVEILIEVESWMEHPEKHFDRTVAKQIRTRHLSLPPLSLAAQSPYTQAIKGQDELDLELALGVAIEFKRQGPWAEPELYQGLVVALEKAGLLLFKESPEISRFALAAFVPQGVKGPSLAYLAPKRAQALASQFAHFNQLGAQAQWAAEEPSRLKLGRYPDESELSQRESEKLASVQILNQKAPQRVNLYRPPRLFTDPQTRPLSGKRTP</sequence>
<dbReference type="EMBL" id="MFNE01000036">
    <property type="protein sequence ID" value="OGG94595.1"/>
    <property type="molecule type" value="Genomic_DNA"/>
</dbReference>